<geneLocation type="plasmid" evidence="3">
    <name>cai42_Plasmidc</name>
</geneLocation>
<name>A0A159ZBJ3_9RHOB</name>
<feature type="transmembrane region" description="Helical" evidence="1">
    <location>
        <begin position="127"/>
        <end position="146"/>
    </location>
</feature>
<accession>A0A159ZBJ3</accession>
<protein>
    <submittedName>
        <fullName evidence="2">Phage tail fiber protein</fullName>
    </submittedName>
</protein>
<dbReference type="AlphaFoldDB" id="A0A159ZBJ3"/>
<keyword evidence="3" id="KW-1185">Reference proteome</keyword>
<dbReference type="KEGG" id="daa:AKL17_3p0164"/>
<feature type="transmembrane region" description="Helical" evidence="1">
    <location>
        <begin position="91"/>
        <end position="115"/>
    </location>
</feature>
<evidence type="ECO:0000313" key="2">
    <source>
        <dbReference type="EMBL" id="AMY72320.1"/>
    </source>
</evidence>
<dbReference type="Proteomes" id="UP000076128">
    <property type="component" value="Plasmid pcai42C"/>
</dbReference>
<organism evidence="2 3">
    <name type="scientific">Frigidibacter mobilis</name>
    <dbReference type="NCBI Taxonomy" id="1335048"/>
    <lineage>
        <taxon>Bacteria</taxon>
        <taxon>Pseudomonadati</taxon>
        <taxon>Pseudomonadota</taxon>
        <taxon>Alphaproteobacteria</taxon>
        <taxon>Rhodobacterales</taxon>
        <taxon>Paracoccaceae</taxon>
        <taxon>Frigidibacter</taxon>
    </lineage>
</organism>
<evidence type="ECO:0000256" key="1">
    <source>
        <dbReference type="SAM" id="Phobius"/>
    </source>
</evidence>
<keyword evidence="1" id="KW-0472">Membrane</keyword>
<gene>
    <name evidence="2" type="ORF">AKL17_3p0164</name>
</gene>
<keyword evidence="1" id="KW-1133">Transmembrane helix</keyword>
<reference evidence="2 3" key="1">
    <citation type="submission" date="2015-09" db="EMBL/GenBank/DDBJ databases">
        <title>Complete genome sequence of Defluviimonas alba cai42t isolated from an oilfield in Xinjiang.</title>
        <authorList>
            <person name="Geng S."/>
            <person name="Pan X."/>
            <person name="Wu X."/>
        </authorList>
    </citation>
    <scope>NUCLEOTIDE SEQUENCE [LARGE SCALE GENOMIC DNA]</scope>
    <source>
        <strain evidence="3">cai42</strain>
        <plasmid evidence="3">cai42_Plasmidc</plasmid>
    </source>
</reference>
<evidence type="ECO:0000313" key="3">
    <source>
        <dbReference type="Proteomes" id="UP000076128"/>
    </source>
</evidence>
<proteinExistence type="predicted"/>
<keyword evidence="1" id="KW-0812">Transmembrane</keyword>
<sequence length="269" mass="28590">MTHLVPVLAAPLLDPGAGRVELQLPGGMTVAEMVAAAMPAISAADQSQLRVTLVSERGMTVLPQSAWAISRPRPGVRLVIRLVPGDGALRSIMMIVVTVVAFALAGPLATAWVGATGIGSLGTATGLITAGLTVVGSMLVSALVPVKAPKADEVDKRYTLGQFKNEVRANQPVPELMGRIRMAPPFAATSYTEVIGNNQYVRALFCFGPGPMTISDIKIGDTSIDSYDDVEMEIRKGWPDDEPCLLYPRQVLEEATNTEFTLNKPLKPL</sequence>
<keyword evidence="2" id="KW-0614">Plasmid</keyword>
<dbReference type="EMBL" id="CP012664">
    <property type="protein sequence ID" value="AMY72320.1"/>
    <property type="molecule type" value="Genomic_DNA"/>
</dbReference>